<keyword evidence="1" id="KW-0472">Membrane</keyword>
<feature type="transmembrane region" description="Helical" evidence="1">
    <location>
        <begin position="62"/>
        <end position="83"/>
    </location>
</feature>
<dbReference type="EMBL" id="JAXLQG010000003">
    <property type="protein sequence ID" value="KAK5542437.1"/>
    <property type="molecule type" value="Genomic_DNA"/>
</dbReference>
<feature type="transmembrane region" description="Helical" evidence="1">
    <location>
        <begin position="238"/>
        <end position="261"/>
    </location>
</feature>
<keyword evidence="3" id="KW-1185">Reference proteome</keyword>
<dbReference type="Proteomes" id="UP001345827">
    <property type="component" value="Unassembled WGS sequence"/>
</dbReference>
<sequence>MLRLLLPAVLYTFFIDPLVDIIVAFLGLYSDPPELTLLRLIDLSKSIYRRSWINVHGIRGPVWYTVLLTIFDSTAILSLPMGVHYTRGILSRSQPFFPTLSGITVAILSSFAIFSTLTLGLLARTAKSLAPVEDDETAVQSFKGGMNIPALLYAIWNEASFAFITPALLAVFREYFDTPWTIRLKRPSIRTKAISVARYSYASFLVHPVVSVTVEVFLDRLMGCGTSKVIPVGETIGAFWTAMGVGMLNVLACSIVAYGLVQYVPLARRLI</sequence>
<reference evidence="2 3" key="1">
    <citation type="submission" date="2023-06" db="EMBL/GenBank/DDBJ databases">
        <title>Black Yeasts Isolated from many extreme environments.</title>
        <authorList>
            <person name="Coleine C."/>
            <person name="Stajich J.E."/>
            <person name="Selbmann L."/>
        </authorList>
    </citation>
    <scope>NUCLEOTIDE SEQUENCE [LARGE SCALE GENOMIC DNA]</scope>
    <source>
        <strain evidence="2 3">CCFEE 5887</strain>
    </source>
</reference>
<feature type="transmembrane region" description="Helical" evidence="1">
    <location>
        <begin position="95"/>
        <end position="123"/>
    </location>
</feature>
<comment type="caution">
    <text evidence="2">The sequence shown here is derived from an EMBL/GenBank/DDBJ whole genome shotgun (WGS) entry which is preliminary data.</text>
</comment>
<protein>
    <submittedName>
        <fullName evidence="2">Uncharacterized protein</fullName>
    </submittedName>
</protein>
<accession>A0AAV9QHC6</accession>
<organism evidence="2 3">
    <name type="scientific">Vermiconidia calcicola</name>
    <dbReference type="NCBI Taxonomy" id="1690605"/>
    <lineage>
        <taxon>Eukaryota</taxon>
        <taxon>Fungi</taxon>
        <taxon>Dikarya</taxon>
        <taxon>Ascomycota</taxon>
        <taxon>Pezizomycotina</taxon>
        <taxon>Dothideomycetes</taxon>
        <taxon>Dothideomycetidae</taxon>
        <taxon>Mycosphaerellales</taxon>
        <taxon>Extremaceae</taxon>
        <taxon>Vermiconidia</taxon>
    </lineage>
</organism>
<evidence type="ECO:0000256" key="1">
    <source>
        <dbReference type="SAM" id="Phobius"/>
    </source>
</evidence>
<name>A0AAV9QHC6_9PEZI</name>
<feature type="transmembrane region" description="Helical" evidence="1">
    <location>
        <begin position="150"/>
        <end position="176"/>
    </location>
</feature>
<dbReference type="AlphaFoldDB" id="A0AAV9QHC6"/>
<evidence type="ECO:0000313" key="2">
    <source>
        <dbReference type="EMBL" id="KAK5542437.1"/>
    </source>
</evidence>
<gene>
    <name evidence="2" type="ORF">LTR25_002322</name>
</gene>
<feature type="transmembrane region" description="Helical" evidence="1">
    <location>
        <begin position="9"/>
        <end position="29"/>
    </location>
</feature>
<feature type="transmembrane region" description="Helical" evidence="1">
    <location>
        <begin position="196"/>
        <end position="218"/>
    </location>
</feature>
<proteinExistence type="predicted"/>
<keyword evidence="1" id="KW-1133">Transmembrane helix</keyword>
<evidence type="ECO:0000313" key="3">
    <source>
        <dbReference type="Proteomes" id="UP001345827"/>
    </source>
</evidence>
<keyword evidence="1" id="KW-0812">Transmembrane</keyword>